<comment type="similarity">
    <text evidence="1">Belongs to the glycosyl hydrolase 63 family.</text>
</comment>
<name>A0ABW6W8I7_9ACTN</name>
<proteinExistence type="inferred from homology"/>
<dbReference type="InterPro" id="IPR012341">
    <property type="entry name" value="6hp_glycosidase-like_sf"/>
</dbReference>
<evidence type="ECO:0000313" key="5">
    <source>
        <dbReference type="EMBL" id="MFF5289609.1"/>
    </source>
</evidence>
<evidence type="ECO:0000256" key="3">
    <source>
        <dbReference type="ARBA" id="ARBA00023295"/>
    </source>
</evidence>
<dbReference type="EMBL" id="JBIAZU010000002">
    <property type="protein sequence ID" value="MFF5289609.1"/>
    <property type="molecule type" value="Genomic_DNA"/>
</dbReference>
<dbReference type="SUPFAM" id="SSF48208">
    <property type="entry name" value="Six-hairpin glycosidases"/>
    <property type="match status" value="1"/>
</dbReference>
<dbReference type="PANTHER" id="PTHR10412">
    <property type="entry name" value="MANNOSYL-OLIGOSACCHARIDE GLUCOSIDASE"/>
    <property type="match status" value="1"/>
</dbReference>
<dbReference type="PANTHER" id="PTHR10412:SF11">
    <property type="entry name" value="MANNOSYL-OLIGOSACCHARIDE GLUCOSIDASE"/>
    <property type="match status" value="1"/>
</dbReference>
<comment type="caution">
    <text evidence="5">The sequence shown here is derived from an EMBL/GenBank/DDBJ whole genome shotgun (WGS) entry which is preliminary data.</text>
</comment>
<sequence length="570" mass="62662">MQGPTFGIRDIPFSYRGSWFDISPVIAEKTHADDLHLVSHQTGMHPVLRFVPLHGDARAETRIVATPSLLAWHHENHHIELTYQDADTIRVRGNGLGLRIDVVAGALTPFSGSYLYRDPVDGAYVLTSYETGRRYRITVLAGTSAAAGIEALGPRDRHLTVAGDAWELAIEEYDAGRSPFVAALTFDQAAAGTARQFGAFVDSVAPWRAAETPAAELAAYVLWSATVEPAGFLGRPGVLMSKHWMDKVWSWDHCFNALALAAGDPALAWDQFQLPFDHQDPTGALPDSVAHSEVLYNFVKPPIHGWALSRLRAQLPLGDDQLVQVYDRLAAWTRFWLDRRRVPGHDLPHYQHGNDSGWDNATTFDGDRVIETADLAAYLILQLAELRTLAAELGRPDEARQWGHERETVRKAMLGTLWQGSRFVARTAGTGRLRASGSLLDLMPIVLGADLPPDIGAELAAGIERHLTEHGLATEPVDSPDYAADGYWRGPIWAPPTVLIEDGLRRAGLIDLADTISQRFRALCERSGFAENFDATTGAGLRDRAYTWTASSYLILAAAHQRRSAQPVEA</sequence>
<dbReference type="InterPro" id="IPR008928">
    <property type="entry name" value="6-hairpin_glycosidase_sf"/>
</dbReference>
<dbReference type="InterPro" id="IPR054491">
    <property type="entry name" value="MGH1-like_GH"/>
</dbReference>
<dbReference type="Proteomes" id="UP001602245">
    <property type="component" value="Unassembled WGS sequence"/>
</dbReference>
<keyword evidence="2" id="KW-0378">Hydrolase</keyword>
<gene>
    <name evidence="5" type="ORF">ACFY35_09230</name>
</gene>
<dbReference type="InterPro" id="IPR004888">
    <property type="entry name" value="Glycoside_hydrolase_63"/>
</dbReference>
<dbReference type="Gene3D" id="1.50.10.10">
    <property type="match status" value="1"/>
</dbReference>
<dbReference type="RefSeq" id="WP_020518326.1">
    <property type="nucleotide sequence ID" value="NZ_JBIAZU010000002.1"/>
</dbReference>
<evidence type="ECO:0000259" key="4">
    <source>
        <dbReference type="Pfam" id="PF22422"/>
    </source>
</evidence>
<feature type="domain" description="Mannosylglycerate hydrolase MGH1-like glycoside hydrolase" evidence="4">
    <location>
        <begin position="247"/>
        <end position="549"/>
    </location>
</feature>
<keyword evidence="3" id="KW-0326">Glycosidase</keyword>
<organism evidence="5 6">
    <name type="scientific">Paractinoplanes globisporus</name>
    <dbReference type="NCBI Taxonomy" id="113565"/>
    <lineage>
        <taxon>Bacteria</taxon>
        <taxon>Bacillati</taxon>
        <taxon>Actinomycetota</taxon>
        <taxon>Actinomycetes</taxon>
        <taxon>Micromonosporales</taxon>
        <taxon>Micromonosporaceae</taxon>
        <taxon>Paractinoplanes</taxon>
    </lineage>
</organism>
<evidence type="ECO:0000313" key="6">
    <source>
        <dbReference type="Proteomes" id="UP001602245"/>
    </source>
</evidence>
<keyword evidence="6" id="KW-1185">Reference proteome</keyword>
<reference evidence="5 6" key="1">
    <citation type="submission" date="2024-10" db="EMBL/GenBank/DDBJ databases">
        <title>The Natural Products Discovery Center: Release of the First 8490 Sequenced Strains for Exploring Actinobacteria Biosynthetic Diversity.</title>
        <authorList>
            <person name="Kalkreuter E."/>
            <person name="Kautsar S.A."/>
            <person name="Yang D."/>
            <person name="Bader C.D."/>
            <person name="Teijaro C.N."/>
            <person name="Fluegel L."/>
            <person name="Davis C.M."/>
            <person name="Simpson J.R."/>
            <person name="Lauterbach L."/>
            <person name="Steele A.D."/>
            <person name="Gui C."/>
            <person name="Meng S."/>
            <person name="Li G."/>
            <person name="Viehrig K."/>
            <person name="Ye F."/>
            <person name="Su P."/>
            <person name="Kiefer A.F."/>
            <person name="Nichols A."/>
            <person name="Cepeda A.J."/>
            <person name="Yan W."/>
            <person name="Fan B."/>
            <person name="Jiang Y."/>
            <person name="Adhikari A."/>
            <person name="Zheng C.-J."/>
            <person name="Schuster L."/>
            <person name="Cowan T.M."/>
            <person name="Smanski M.J."/>
            <person name="Chevrette M.G."/>
            <person name="De Carvalho L.P.S."/>
            <person name="Shen B."/>
        </authorList>
    </citation>
    <scope>NUCLEOTIDE SEQUENCE [LARGE SCALE GENOMIC DNA]</scope>
    <source>
        <strain evidence="5 6">NPDC000087</strain>
    </source>
</reference>
<protein>
    <submittedName>
        <fullName evidence="5">Amylo-alpha-1,6-glucosidase</fullName>
    </submittedName>
</protein>
<evidence type="ECO:0000256" key="2">
    <source>
        <dbReference type="ARBA" id="ARBA00022801"/>
    </source>
</evidence>
<accession>A0ABW6W8I7</accession>
<evidence type="ECO:0000256" key="1">
    <source>
        <dbReference type="ARBA" id="ARBA00010833"/>
    </source>
</evidence>
<dbReference type="Pfam" id="PF22422">
    <property type="entry name" value="MGH1-like_GH"/>
    <property type="match status" value="1"/>
</dbReference>